<evidence type="ECO:0000313" key="2">
    <source>
        <dbReference type="EMBL" id="GBP64786.1"/>
    </source>
</evidence>
<protein>
    <submittedName>
        <fullName evidence="2">Uncharacterized protein</fullName>
    </submittedName>
</protein>
<proteinExistence type="predicted"/>
<sequence length="175" mass="19865">MTGPRFDPPTTKPNQMSWTVKNSLYREYSFDYRIDGTENEDFTKPLKRNAQTHPVVDVKSQIAPAMAENRIAERLSRNEITDAIKTFGSDDLTERTVQFSSAVRIRTQDPSGSEATLLTTEPSPRGFHAKSIHCGYRLLRNGKRSRTPSDSRWSLSPTYNRNSIGVTSNRPLENE</sequence>
<reference evidence="2 3" key="1">
    <citation type="journal article" date="2019" name="Commun. Biol.">
        <title>The bagworm genome reveals a unique fibroin gene that provides high tensile strength.</title>
        <authorList>
            <person name="Kono N."/>
            <person name="Nakamura H."/>
            <person name="Ohtoshi R."/>
            <person name="Tomita M."/>
            <person name="Numata K."/>
            <person name="Arakawa K."/>
        </authorList>
    </citation>
    <scope>NUCLEOTIDE SEQUENCE [LARGE SCALE GENOMIC DNA]</scope>
</reference>
<organism evidence="2 3">
    <name type="scientific">Eumeta variegata</name>
    <name type="common">Bagworm moth</name>
    <name type="synonym">Eumeta japonica</name>
    <dbReference type="NCBI Taxonomy" id="151549"/>
    <lineage>
        <taxon>Eukaryota</taxon>
        <taxon>Metazoa</taxon>
        <taxon>Ecdysozoa</taxon>
        <taxon>Arthropoda</taxon>
        <taxon>Hexapoda</taxon>
        <taxon>Insecta</taxon>
        <taxon>Pterygota</taxon>
        <taxon>Neoptera</taxon>
        <taxon>Endopterygota</taxon>
        <taxon>Lepidoptera</taxon>
        <taxon>Glossata</taxon>
        <taxon>Ditrysia</taxon>
        <taxon>Tineoidea</taxon>
        <taxon>Psychidae</taxon>
        <taxon>Oiketicinae</taxon>
        <taxon>Eumeta</taxon>
    </lineage>
</organism>
<evidence type="ECO:0000256" key="1">
    <source>
        <dbReference type="SAM" id="MobiDB-lite"/>
    </source>
</evidence>
<evidence type="ECO:0000313" key="3">
    <source>
        <dbReference type="Proteomes" id="UP000299102"/>
    </source>
</evidence>
<feature type="compositionally biased region" description="Polar residues" evidence="1">
    <location>
        <begin position="148"/>
        <end position="175"/>
    </location>
</feature>
<dbReference type="AlphaFoldDB" id="A0A4C1XLK4"/>
<dbReference type="EMBL" id="BGZK01000909">
    <property type="protein sequence ID" value="GBP64786.1"/>
    <property type="molecule type" value="Genomic_DNA"/>
</dbReference>
<name>A0A4C1XLK4_EUMVA</name>
<accession>A0A4C1XLK4</accession>
<feature type="compositionally biased region" description="Polar residues" evidence="1">
    <location>
        <begin position="108"/>
        <end position="122"/>
    </location>
</feature>
<feature type="region of interest" description="Disordered" evidence="1">
    <location>
        <begin position="106"/>
        <end position="175"/>
    </location>
</feature>
<keyword evidence="3" id="KW-1185">Reference proteome</keyword>
<comment type="caution">
    <text evidence="2">The sequence shown here is derived from an EMBL/GenBank/DDBJ whole genome shotgun (WGS) entry which is preliminary data.</text>
</comment>
<gene>
    <name evidence="2" type="ORF">EVAR_31908_1</name>
</gene>
<dbReference type="Proteomes" id="UP000299102">
    <property type="component" value="Unassembled WGS sequence"/>
</dbReference>